<evidence type="ECO:0000313" key="3">
    <source>
        <dbReference type="Proteomes" id="UP001500620"/>
    </source>
</evidence>
<dbReference type="InterPro" id="IPR025406">
    <property type="entry name" value="DUF4132"/>
</dbReference>
<dbReference type="Proteomes" id="UP001500620">
    <property type="component" value="Unassembled WGS sequence"/>
</dbReference>
<accession>A0ABP8DBV8</accession>
<keyword evidence="3" id="KW-1185">Reference proteome</keyword>
<proteinExistence type="predicted"/>
<gene>
    <name evidence="2" type="ORF">GCM10022255_047460</name>
</gene>
<dbReference type="Pfam" id="PF13569">
    <property type="entry name" value="DUF4132"/>
    <property type="match status" value="1"/>
</dbReference>
<comment type="caution">
    <text evidence="2">The sequence shown here is derived from an EMBL/GenBank/DDBJ whole genome shotgun (WGS) entry which is preliminary data.</text>
</comment>
<evidence type="ECO:0000313" key="2">
    <source>
        <dbReference type="EMBL" id="GAA4252138.1"/>
    </source>
</evidence>
<feature type="domain" description="DUF4132" evidence="1">
    <location>
        <begin position="26"/>
        <end position="209"/>
    </location>
</feature>
<name>A0ABP8DBV8_9ACTN</name>
<sequence>MAWLAAAGGYEVTLEDGRIAARNQKGKVLKSLPPALRDDPVVTGLRQLTEWLARHESEVREQVDLWMIRSLPVPAPLLARVWADETWRAALTDLVVAVLDDEGGFDPDEAGFLRDATAEGIGVVNLDGETVRLPAERIAVPHPVRLPDLADLREFAADLGVTQSVDQLFRQTWTRPDDLEPGASSVRDYAGGRFGELRHLMARAASLGYPVRGGYAVCRVFEDGRGLEARSWVGADDPYSEAETGDLVFVHPDGKSIPLAEVGPVAWSEGMRMAAALYAGRIVEESTEEEA</sequence>
<protein>
    <submittedName>
        <fullName evidence="2">DUF4132 domain-containing protein</fullName>
    </submittedName>
</protein>
<dbReference type="EMBL" id="BAABAT010000012">
    <property type="protein sequence ID" value="GAA4252138.1"/>
    <property type="molecule type" value="Genomic_DNA"/>
</dbReference>
<evidence type="ECO:0000259" key="1">
    <source>
        <dbReference type="Pfam" id="PF13569"/>
    </source>
</evidence>
<dbReference type="RefSeq" id="WP_345129320.1">
    <property type="nucleotide sequence ID" value="NZ_BAABAT010000012.1"/>
</dbReference>
<organism evidence="2 3">
    <name type="scientific">Dactylosporangium darangshiense</name>
    <dbReference type="NCBI Taxonomy" id="579108"/>
    <lineage>
        <taxon>Bacteria</taxon>
        <taxon>Bacillati</taxon>
        <taxon>Actinomycetota</taxon>
        <taxon>Actinomycetes</taxon>
        <taxon>Micromonosporales</taxon>
        <taxon>Micromonosporaceae</taxon>
        <taxon>Dactylosporangium</taxon>
    </lineage>
</organism>
<reference evidence="3" key="1">
    <citation type="journal article" date="2019" name="Int. J. Syst. Evol. Microbiol.">
        <title>The Global Catalogue of Microorganisms (GCM) 10K type strain sequencing project: providing services to taxonomists for standard genome sequencing and annotation.</title>
        <authorList>
            <consortium name="The Broad Institute Genomics Platform"/>
            <consortium name="The Broad Institute Genome Sequencing Center for Infectious Disease"/>
            <person name="Wu L."/>
            <person name="Ma J."/>
        </authorList>
    </citation>
    <scope>NUCLEOTIDE SEQUENCE [LARGE SCALE GENOMIC DNA]</scope>
    <source>
        <strain evidence="3">JCM 17441</strain>
    </source>
</reference>